<organism evidence="10 11">
    <name type="scientific">Jeotgalibacillus marinus</name>
    <dbReference type="NCBI Taxonomy" id="86667"/>
    <lineage>
        <taxon>Bacteria</taxon>
        <taxon>Bacillati</taxon>
        <taxon>Bacillota</taxon>
        <taxon>Bacilli</taxon>
        <taxon>Bacillales</taxon>
        <taxon>Caryophanaceae</taxon>
        <taxon>Jeotgalibacillus</taxon>
    </lineage>
</organism>
<reference evidence="10 11" key="1">
    <citation type="journal article" date="1979" name="Int. J. Syst. Evol. Microbiol.">
        <title>Bacillus globisporus subsp. marinus subsp. nov.</title>
        <authorList>
            <person name="Liu H."/>
        </authorList>
    </citation>
    <scope>NUCLEOTIDE SEQUENCE [LARGE SCALE GENOMIC DNA]</scope>
    <source>
        <strain evidence="10 11">DSM 1297</strain>
    </source>
</reference>
<keyword evidence="4 7" id="KW-0665">Pyrimidine biosynthesis</keyword>
<dbReference type="InterPro" id="IPR013785">
    <property type="entry name" value="Aldolase_TIM"/>
</dbReference>
<feature type="binding site" evidence="7">
    <location>
        <position position="211"/>
    </location>
    <ligand>
        <name>substrate</name>
    </ligand>
</feature>
<feature type="active site" description="Proton donor" evidence="7">
    <location>
        <position position="60"/>
    </location>
</feature>
<accession>A0ABV3Q2M2</accession>
<dbReference type="CDD" id="cd04725">
    <property type="entry name" value="OMP_decarboxylase_like"/>
    <property type="match status" value="1"/>
</dbReference>
<dbReference type="PANTHER" id="PTHR32119:SF2">
    <property type="entry name" value="OROTIDINE 5'-PHOSPHATE DECARBOXYLASE"/>
    <property type="match status" value="1"/>
</dbReference>
<dbReference type="PROSITE" id="PS00156">
    <property type="entry name" value="OMPDECASE"/>
    <property type="match status" value="1"/>
</dbReference>
<feature type="binding site" evidence="7">
    <location>
        <position position="212"/>
    </location>
    <ligand>
        <name>substrate</name>
    </ligand>
</feature>
<dbReference type="InterPro" id="IPR018089">
    <property type="entry name" value="OMPdecase_AS"/>
</dbReference>
<feature type="binding site" evidence="7">
    <location>
        <position position="31"/>
    </location>
    <ligand>
        <name>substrate</name>
    </ligand>
</feature>
<evidence type="ECO:0000256" key="2">
    <source>
        <dbReference type="ARBA" id="ARBA00004861"/>
    </source>
</evidence>
<dbReference type="EC" id="4.1.1.23" evidence="7"/>
<dbReference type="SMART" id="SM00934">
    <property type="entry name" value="OMPdecase"/>
    <property type="match status" value="1"/>
</dbReference>
<dbReference type="Gene3D" id="3.20.20.70">
    <property type="entry name" value="Aldolase class I"/>
    <property type="match status" value="1"/>
</dbReference>
<dbReference type="NCBIfam" id="NF001273">
    <property type="entry name" value="PRK00230.1"/>
    <property type="match status" value="1"/>
</dbReference>
<keyword evidence="11" id="KW-1185">Reference proteome</keyword>
<evidence type="ECO:0000313" key="10">
    <source>
        <dbReference type="EMBL" id="MEW9501366.1"/>
    </source>
</evidence>
<evidence type="ECO:0000313" key="11">
    <source>
        <dbReference type="Proteomes" id="UP001556040"/>
    </source>
</evidence>
<sequence>MEKQPIIALDFATLEEVDQFLTPFEEALFVKVGMELYLQNGPAVIERIKQGNHKIFLDLKLHDIPTTVKKAMRGLASLGIDMINVHAAGGKRMMEEALEGLTQGSLGAPRPKLIAVTQLTSTCEQMMQQEQKIALSIEDSVLHYATLARDAGLDGVVCSPLEAQKIRESLGDDFLRVTPGIRLNDRTTHDQVRVATPKNAQQLGSSAIVVGRAVTESADAVNTYKLIQKEWEDTFNEISNR</sequence>
<comment type="caution">
    <text evidence="10">The sequence shown here is derived from an EMBL/GenBank/DDBJ whole genome shotgun (WGS) entry which is preliminary data.</text>
</comment>
<comment type="similarity">
    <text evidence="7">Belongs to the OMP decarboxylase family. Type 1 subfamily.</text>
</comment>
<evidence type="ECO:0000256" key="6">
    <source>
        <dbReference type="ARBA" id="ARBA00049157"/>
    </source>
</evidence>
<evidence type="ECO:0000256" key="5">
    <source>
        <dbReference type="ARBA" id="ARBA00023239"/>
    </source>
</evidence>
<keyword evidence="3 7" id="KW-0210">Decarboxylase</keyword>
<dbReference type="SUPFAM" id="SSF51366">
    <property type="entry name" value="Ribulose-phoshate binding barrel"/>
    <property type="match status" value="1"/>
</dbReference>
<evidence type="ECO:0000256" key="3">
    <source>
        <dbReference type="ARBA" id="ARBA00022793"/>
    </source>
</evidence>
<dbReference type="InterPro" id="IPR047596">
    <property type="entry name" value="OMPdecase_bac"/>
</dbReference>
<comment type="subunit">
    <text evidence="7">Homodimer.</text>
</comment>
<dbReference type="InterPro" id="IPR011060">
    <property type="entry name" value="RibuloseP-bd_barrel"/>
</dbReference>
<evidence type="ECO:0000256" key="1">
    <source>
        <dbReference type="ARBA" id="ARBA00002356"/>
    </source>
</evidence>
<feature type="domain" description="Orotidine 5'-phosphate decarboxylase" evidence="9">
    <location>
        <begin position="4"/>
        <end position="227"/>
    </location>
</feature>
<evidence type="ECO:0000256" key="7">
    <source>
        <dbReference type="HAMAP-Rule" id="MF_01200"/>
    </source>
</evidence>
<feature type="binding site" evidence="7">
    <location>
        <position position="191"/>
    </location>
    <ligand>
        <name>substrate</name>
    </ligand>
</feature>
<protein>
    <recommendedName>
        <fullName evidence="7">Orotidine 5'-phosphate decarboxylase</fullName>
        <ecNumber evidence="7">4.1.1.23</ecNumber>
    </recommendedName>
    <alternativeName>
        <fullName evidence="7">OMP decarboxylase</fullName>
        <shortName evidence="7">OMPDCase</shortName>
        <shortName evidence="7">OMPdecase</shortName>
    </alternativeName>
</protein>
<proteinExistence type="inferred from homology"/>
<keyword evidence="5 7" id="KW-0456">Lyase</keyword>
<dbReference type="HAMAP" id="MF_01200_B">
    <property type="entry name" value="OMPdecase_type1_B"/>
    <property type="match status" value="1"/>
</dbReference>
<evidence type="ECO:0000256" key="8">
    <source>
        <dbReference type="RuleBase" id="RU000512"/>
    </source>
</evidence>
<dbReference type="InterPro" id="IPR001754">
    <property type="entry name" value="OMPdeCOase_dom"/>
</dbReference>
<dbReference type="Pfam" id="PF00215">
    <property type="entry name" value="OMPdecase"/>
    <property type="match status" value="1"/>
</dbReference>
<comment type="pathway">
    <text evidence="2 7 8">Pyrimidine metabolism; UMP biosynthesis via de novo pathway; UMP from orotate: step 2/2.</text>
</comment>
<feature type="binding site" evidence="7">
    <location>
        <position position="120"/>
    </location>
    <ligand>
        <name>substrate</name>
    </ligand>
</feature>
<feature type="binding site" evidence="7">
    <location>
        <position position="182"/>
    </location>
    <ligand>
        <name>substrate</name>
    </ligand>
</feature>
<comment type="catalytic activity">
    <reaction evidence="6 7 8">
        <text>orotidine 5'-phosphate + H(+) = UMP + CO2</text>
        <dbReference type="Rhea" id="RHEA:11596"/>
        <dbReference type="ChEBI" id="CHEBI:15378"/>
        <dbReference type="ChEBI" id="CHEBI:16526"/>
        <dbReference type="ChEBI" id="CHEBI:57538"/>
        <dbReference type="ChEBI" id="CHEBI:57865"/>
        <dbReference type="EC" id="4.1.1.23"/>
    </reaction>
</comment>
<name>A0ABV3Q2M2_9BACL</name>
<dbReference type="RefSeq" id="WP_367778841.1">
    <property type="nucleotide sequence ID" value="NZ_JBFMIA010000003.1"/>
</dbReference>
<evidence type="ECO:0000256" key="4">
    <source>
        <dbReference type="ARBA" id="ARBA00022975"/>
    </source>
</evidence>
<evidence type="ECO:0000259" key="9">
    <source>
        <dbReference type="SMART" id="SM00934"/>
    </source>
</evidence>
<comment type="function">
    <text evidence="1 7">Catalyzes the decarboxylation of orotidine 5'-monophosphate (OMP) to uridine 5'-monophosphate (UMP).</text>
</comment>
<dbReference type="NCBIfam" id="TIGR01740">
    <property type="entry name" value="pyrF"/>
    <property type="match status" value="1"/>
</dbReference>
<feature type="binding site" evidence="7">
    <location>
        <position position="10"/>
    </location>
    <ligand>
        <name>substrate</name>
    </ligand>
</feature>
<dbReference type="Proteomes" id="UP001556040">
    <property type="component" value="Unassembled WGS sequence"/>
</dbReference>
<dbReference type="GO" id="GO:0004590">
    <property type="term" value="F:orotidine-5'-phosphate decarboxylase activity"/>
    <property type="evidence" value="ECO:0007669"/>
    <property type="project" value="UniProtKB-EC"/>
</dbReference>
<feature type="binding site" evidence="7">
    <location>
        <begin position="58"/>
        <end position="67"/>
    </location>
    <ligand>
        <name>substrate</name>
    </ligand>
</feature>
<gene>
    <name evidence="7 10" type="primary">pyrF</name>
    <name evidence="10" type="ORF">AB1471_06070</name>
</gene>
<dbReference type="PANTHER" id="PTHR32119">
    <property type="entry name" value="OROTIDINE 5'-PHOSPHATE DECARBOXYLASE"/>
    <property type="match status" value="1"/>
</dbReference>
<dbReference type="EMBL" id="JBFMIA010000003">
    <property type="protein sequence ID" value="MEW9501366.1"/>
    <property type="molecule type" value="Genomic_DNA"/>
</dbReference>
<dbReference type="InterPro" id="IPR014732">
    <property type="entry name" value="OMPdecase"/>
</dbReference>